<dbReference type="InterPro" id="IPR014004">
    <property type="entry name" value="Transpt-assoc_nodulatn_dom_bac"/>
</dbReference>
<dbReference type="RefSeq" id="WP_168151750.1">
    <property type="nucleotide sequence ID" value="NZ_JAAWVT010000003.1"/>
</dbReference>
<evidence type="ECO:0000256" key="1">
    <source>
        <dbReference type="ARBA" id="ARBA00022729"/>
    </source>
</evidence>
<dbReference type="Proteomes" id="UP000746595">
    <property type="component" value="Unassembled WGS sequence"/>
</dbReference>
<dbReference type="InterPro" id="IPR007055">
    <property type="entry name" value="BON_dom"/>
</dbReference>
<feature type="domain" description="BON" evidence="2">
    <location>
        <begin position="82"/>
        <end position="150"/>
    </location>
</feature>
<gene>
    <name evidence="3" type="ORF">HED64_09435</name>
</gene>
<sequence length="222" mass="23468">MENHPAPTDRTVQAAVESELRWTPDVEAAHIGVSVQDHAVTLSGEVANYPERLAAQRAALRVKGVSAVADELSVHYSGAPKTDGDIAESVGYVLNNHASIPPGSVKATVRNHVVTLTGTVPWNYQREEAAKAIGAVTGVNLVENHIGLPQQPSATVLADRIKDALARNAALAARNIKVSVQGDRVTLSGYLPSWFEKKQAGLAAWAAPHVGSVQNNITIGLE</sequence>
<dbReference type="PANTHER" id="PTHR34606:SF4">
    <property type="entry name" value="OUTER MEMBRANE LIPOPROTEIN DOLP"/>
    <property type="match status" value="1"/>
</dbReference>
<keyword evidence="1" id="KW-0732">Signal</keyword>
<evidence type="ECO:0000313" key="3">
    <source>
        <dbReference type="EMBL" id="NKG20926.1"/>
    </source>
</evidence>
<feature type="domain" description="BON" evidence="2">
    <location>
        <begin position="8"/>
        <end position="76"/>
    </location>
</feature>
<dbReference type="Gene3D" id="3.30.1340.30">
    <property type="match status" value="3"/>
</dbReference>
<keyword evidence="4" id="KW-1185">Reference proteome</keyword>
<comment type="caution">
    <text evidence="3">The sequence shown here is derived from an EMBL/GenBank/DDBJ whole genome shotgun (WGS) entry which is preliminary data.</text>
</comment>
<dbReference type="PROSITE" id="PS50914">
    <property type="entry name" value="BON"/>
    <property type="match status" value="3"/>
</dbReference>
<dbReference type="EMBL" id="JAAWVT010000003">
    <property type="protein sequence ID" value="NKG20926.1"/>
    <property type="molecule type" value="Genomic_DNA"/>
</dbReference>
<organism evidence="3 4">
    <name type="scientific">Paeniglutamicibacter terrestris</name>
    <dbReference type="NCBI Taxonomy" id="2723403"/>
    <lineage>
        <taxon>Bacteria</taxon>
        <taxon>Bacillati</taxon>
        <taxon>Actinomycetota</taxon>
        <taxon>Actinomycetes</taxon>
        <taxon>Micrococcales</taxon>
        <taxon>Micrococcaceae</taxon>
        <taxon>Paeniglutamicibacter</taxon>
    </lineage>
</organism>
<name>A0ABX1G5D3_9MICC</name>
<accession>A0ABX1G5D3</accession>
<evidence type="ECO:0000313" key="4">
    <source>
        <dbReference type="Proteomes" id="UP000746595"/>
    </source>
</evidence>
<feature type="domain" description="BON" evidence="2">
    <location>
        <begin position="153"/>
        <end position="221"/>
    </location>
</feature>
<protein>
    <submittedName>
        <fullName evidence="3">BON domain-containing protein</fullName>
    </submittedName>
</protein>
<dbReference type="Pfam" id="PF04972">
    <property type="entry name" value="BON"/>
    <property type="match status" value="3"/>
</dbReference>
<dbReference type="InterPro" id="IPR051686">
    <property type="entry name" value="Lipoprotein_DolP"/>
</dbReference>
<reference evidence="3 4" key="1">
    <citation type="submission" date="2020-04" db="EMBL/GenBank/DDBJ databases">
        <title>Paeniglutamicibacter sp. ANT13_2, a novel actinomycete isolated from sediment in Antarctica.</title>
        <authorList>
            <person name="Sakdapetsiri C."/>
            <person name="Pinyakong O."/>
        </authorList>
    </citation>
    <scope>NUCLEOTIDE SEQUENCE [LARGE SCALE GENOMIC DNA]</scope>
    <source>
        <strain evidence="3 4">ANT13_2</strain>
    </source>
</reference>
<dbReference type="SMART" id="SM00749">
    <property type="entry name" value="BON"/>
    <property type="match status" value="3"/>
</dbReference>
<dbReference type="PANTHER" id="PTHR34606">
    <property type="entry name" value="BON DOMAIN-CONTAINING PROTEIN"/>
    <property type="match status" value="1"/>
</dbReference>
<proteinExistence type="predicted"/>
<evidence type="ECO:0000259" key="2">
    <source>
        <dbReference type="PROSITE" id="PS50914"/>
    </source>
</evidence>